<dbReference type="Proteomes" id="UP001148737">
    <property type="component" value="Unassembled WGS sequence"/>
</dbReference>
<organism evidence="1 2">
    <name type="scientific">Lecanicillium saksenae</name>
    <dbReference type="NCBI Taxonomy" id="468837"/>
    <lineage>
        <taxon>Eukaryota</taxon>
        <taxon>Fungi</taxon>
        <taxon>Dikarya</taxon>
        <taxon>Ascomycota</taxon>
        <taxon>Pezizomycotina</taxon>
        <taxon>Sordariomycetes</taxon>
        <taxon>Hypocreomycetidae</taxon>
        <taxon>Hypocreales</taxon>
        <taxon>Cordycipitaceae</taxon>
        <taxon>Lecanicillium</taxon>
    </lineage>
</organism>
<evidence type="ECO:0000313" key="1">
    <source>
        <dbReference type="EMBL" id="KAJ3499706.1"/>
    </source>
</evidence>
<protein>
    <submittedName>
        <fullName evidence="1">Uncharacterized protein</fullName>
    </submittedName>
</protein>
<sequence length="110" mass="11595">MAAMPADTPERATNMQLEEDGGLLPTHKLKAIKAGDNSVQLLVSTKDHLYDADGVEAGTHSCQVIGAWDESALGELSSILQSRSRTTAPGTKQSAGFNTRFGDGHKLGSQ</sequence>
<evidence type="ECO:0000313" key="2">
    <source>
        <dbReference type="Proteomes" id="UP001148737"/>
    </source>
</evidence>
<dbReference type="EMBL" id="JANAKD010000003">
    <property type="protein sequence ID" value="KAJ3499706.1"/>
    <property type="molecule type" value="Genomic_DNA"/>
</dbReference>
<reference evidence="1" key="1">
    <citation type="submission" date="2022-07" db="EMBL/GenBank/DDBJ databases">
        <title>Genome Sequence of Lecanicillium saksenae.</title>
        <authorList>
            <person name="Buettner E."/>
        </authorList>
    </citation>
    <scope>NUCLEOTIDE SEQUENCE</scope>
    <source>
        <strain evidence="1">VT-O1</strain>
    </source>
</reference>
<name>A0ACC1R993_9HYPO</name>
<comment type="caution">
    <text evidence="1">The sequence shown here is derived from an EMBL/GenBank/DDBJ whole genome shotgun (WGS) entry which is preliminary data.</text>
</comment>
<accession>A0ACC1R993</accession>
<gene>
    <name evidence="1" type="ORF">NLG97_g101</name>
</gene>
<proteinExistence type="predicted"/>
<keyword evidence="2" id="KW-1185">Reference proteome</keyword>